<name>A0A6N0NTC2_9CREN</name>
<keyword evidence="5" id="KW-1185">Reference proteome</keyword>
<feature type="domain" description="CBS" evidence="3">
    <location>
        <begin position="135"/>
        <end position="193"/>
    </location>
</feature>
<dbReference type="Proteomes" id="UP000509301">
    <property type="component" value="Chromosome"/>
</dbReference>
<dbReference type="InterPro" id="IPR000644">
    <property type="entry name" value="CBS_dom"/>
</dbReference>
<proteinExistence type="predicted"/>
<accession>A0A6N0NTC2</accession>
<feature type="domain" description="CBS" evidence="3">
    <location>
        <begin position="8"/>
        <end position="64"/>
    </location>
</feature>
<dbReference type="PROSITE" id="PS51371">
    <property type="entry name" value="CBS"/>
    <property type="match status" value="4"/>
</dbReference>
<dbReference type="AlphaFoldDB" id="A0A6N0NTC2"/>
<gene>
    <name evidence="4" type="ORF">GWK48_06700</name>
</gene>
<dbReference type="Gene3D" id="3.10.580.10">
    <property type="entry name" value="CBS-domain"/>
    <property type="match status" value="2"/>
</dbReference>
<dbReference type="PANTHER" id="PTHR43080">
    <property type="entry name" value="CBS DOMAIN-CONTAINING PROTEIN CBSX3, MITOCHONDRIAL"/>
    <property type="match status" value="1"/>
</dbReference>
<evidence type="ECO:0000313" key="4">
    <source>
        <dbReference type="EMBL" id="QKR00104.1"/>
    </source>
</evidence>
<dbReference type="Pfam" id="PF00571">
    <property type="entry name" value="CBS"/>
    <property type="match status" value="4"/>
</dbReference>
<protein>
    <submittedName>
        <fullName evidence="4">CBS domain-containing protein</fullName>
    </submittedName>
</protein>
<dbReference type="InterPro" id="IPR051257">
    <property type="entry name" value="Diverse_CBS-Domain"/>
</dbReference>
<dbReference type="OrthoDB" id="43333at2157"/>
<evidence type="ECO:0000256" key="1">
    <source>
        <dbReference type="ARBA" id="ARBA00023122"/>
    </source>
</evidence>
<feature type="domain" description="CBS" evidence="3">
    <location>
        <begin position="72"/>
        <end position="133"/>
    </location>
</feature>
<organism evidence="4 5">
    <name type="scientific">Metallosphaera tengchongensis</name>
    <dbReference type="NCBI Taxonomy" id="1532350"/>
    <lineage>
        <taxon>Archaea</taxon>
        <taxon>Thermoproteota</taxon>
        <taxon>Thermoprotei</taxon>
        <taxon>Sulfolobales</taxon>
        <taxon>Sulfolobaceae</taxon>
        <taxon>Metallosphaera</taxon>
    </lineage>
</organism>
<evidence type="ECO:0000256" key="2">
    <source>
        <dbReference type="PROSITE-ProRule" id="PRU00703"/>
    </source>
</evidence>
<feature type="domain" description="CBS" evidence="3">
    <location>
        <begin position="197"/>
        <end position="250"/>
    </location>
</feature>
<dbReference type="SUPFAM" id="SSF54631">
    <property type="entry name" value="CBS-domain pair"/>
    <property type="match status" value="3"/>
</dbReference>
<reference evidence="4 5" key="1">
    <citation type="submission" date="2020-02" db="EMBL/GenBank/DDBJ databases">
        <title>Comparative genome analysis reveals the metabolism and evolution of the thermophilic archaeal genus Metallosphaera.</title>
        <authorList>
            <person name="Jiang C."/>
        </authorList>
    </citation>
    <scope>NUCLEOTIDE SEQUENCE [LARGE SCALE GENOMIC DNA]</scope>
    <source>
        <strain evidence="4 5">Ric-A</strain>
    </source>
</reference>
<sequence>MTKVADVMSPVVVSLSVDAKAKELIEVLAREKSGRVIITKDEKPEGIVTTRGIVRAYVEYGRNLLELKIKDLIREKLISSNVNDSLQDVIRKMISFDIGGVPVMDGDIIVGIFTERDLVKFMSTQVYSGLVDSIMSQNVVEITGNVNTLEASKLMVEHGVRRLPIVIDGQLKGIVTAADIVKSLSNSIEPRPVLEVGTRNPITVRRLDTIMKVVKIMDERRIGTLPVVEDRLVGIVTERDLLYAAINSVN</sequence>
<dbReference type="RefSeq" id="WP_174630768.1">
    <property type="nucleotide sequence ID" value="NZ_CP049074.1"/>
</dbReference>
<dbReference type="InterPro" id="IPR046342">
    <property type="entry name" value="CBS_dom_sf"/>
</dbReference>
<evidence type="ECO:0000259" key="3">
    <source>
        <dbReference type="PROSITE" id="PS51371"/>
    </source>
</evidence>
<dbReference type="KEGG" id="mten:GWK48_06700"/>
<keyword evidence="1 2" id="KW-0129">CBS domain</keyword>
<dbReference type="GeneID" id="55641624"/>
<dbReference type="SMART" id="SM00116">
    <property type="entry name" value="CBS"/>
    <property type="match status" value="4"/>
</dbReference>
<dbReference type="PANTHER" id="PTHR43080:SF2">
    <property type="entry name" value="CBS DOMAIN-CONTAINING PROTEIN"/>
    <property type="match status" value="1"/>
</dbReference>
<dbReference type="EMBL" id="CP049074">
    <property type="protein sequence ID" value="QKR00104.1"/>
    <property type="molecule type" value="Genomic_DNA"/>
</dbReference>
<evidence type="ECO:0000313" key="5">
    <source>
        <dbReference type="Proteomes" id="UP000509301"/>
    </source>
</evidence>